<dbReference type="EMBL" id="FQZH01000002">
    <property type="protein sequence ID" value="SHJ16698.1"/>
    <property type="molecule type" value="Genomic_DNA"/>
</dbReference>
<dbReference type="RefSeq" id="WP_072783467.1">
    <property type="nucleotide sequence ID" value="NZ_CP045292.1"/>
</dbReference>
<sequence length="182" mass="21333">MFKKIFSIFSKKLELENFDALHQIENIGERKKIDLLIGDKILEIKTHFEYRKINDWLDTSIAFIRLERNGIICFPYSGDEDFENVNIEIKAEPILEKFQNIIYGTTIEDIYYIVDGNEEFDEMQMGYFLLNNDYILEENRMSPSGIGGADMFCKTSAEFEKEILENNISIYSVKNKAIKYSS</sequence>
<dbReference type="Proteomes" id="UP000184232">
    <property type="component" value="Unassembled WGS sequence"/>
</dbReference>
<evidence type="ECO:0000313" key="1">
    <source>
        <dbReference type="EMBL" id="SHJ16698.1"/>
    </source>
</evidence>
<dbReference type="OrthoDB" id="1436670at2"/>
<proteinExistence type="predicted"/>
<accession>A0A1M6H3D0</accession>
<name>A0A1M6H3D0_9FLAO</name>
<keyword evidence="2" id="KW-1185">Reference proteome</keyword>
<reference evidence="1 2" key="1">
    <citation type="submission" date="2016-11" db="EMBL/GenBank/DDBJ databases">
        <authorList>
            <person name="Jaros S."/>
            <person name="Januszkiewicz K."/>
            <person name="Wedrychowicz H."/>
        </authorList>
    </citation>
    <scope>NUCLEOTIDE SEQUENCE [LARGE SCALE GENOMIC DNA]</scope>
    <source>
        <strain evidence="1 2">DSM 22807</strain>
    </source>
</reference>
<dbReference type="AlphaFoldDB" id="A0A1M6H3D0"/>
<evidence type="ECO:0000313" key="2">
    <source>
        <dbReference type="Proteomes" id="UP000184232"/>
    </source>
</evidence>
<gene>
    <name evidence="1" type="ORF">SAMN05444337_1418</name>
</gene>
<protein>
    <submittedName>
        <fullName evidence="1">Uncharacterized protein</fullName>
    </submittedName>
</protein>
<organism evidence="1 2">
    <name type="scientific">Flavobacterium haoranii</name>
    <dbReference type="NCBI Taxonomy" id="683124"/>
    <lineage>
        <taxon>Bacteria</taxon>
        <taxon>Pseudomonadati</taxon>
        <taxon>Bacteroidota</taxon>
        <taxon>Flavobacteriia</taxon>
        <taxon>Flavobacteriales</taxon>
        <taxon>Flavobacteriaceae</taxon>
        <taxon>Flavobacterium</taxon>
    </lineage>
</organism>
<dbReference type="STRING" id="683124.SAMN05444337_1418"/>